<sequence length="303" mass="33925">MARGGAFLVAFLGQFCTGLRNVSLGLCQCKQDEWKKLHKEEWVAVMSPYGDRYLDVKSDARVSGSIVVSITEEFHQWRLLALAFGFTLLLLAPVVSSWVPFYYSSSMALGILLVILIILFQSTMDPILAFVALIISWRLGKRNPGHANIWQLKTRQVLGNHRHAEFLSRSPTTGSRKPPLSSRNSPYALPDTPTKALIYSAPSGNRRARQVDYYSTFHKTPTGKKFSKKEWDNFTRESTRKALAELSSTPEFADWIVENASSLQLKPKGNSDDSLDSSSSDSSEETVVESDSEPGFLTRFIPH</sequence>
<evidence type="ECO:0000256" key="10">
    <source>
        <dbReference type="SAM" id="SignalP"/>
    </source>
</evidence>
<dbReference type="PANTHER" id="PTHR31587">
    <property type="entry name" value="TRANSMEMBRANE PROTEIN (DUF2215)"/>
    <property type="match status" value="1"/>
</dbReference>
<feature type="transmembrane region" description="Helical" evidence="9">
    <location>
        <begin position="109"/>
        <end position="135"/>
    </location>
</feature>
<evidence type="ECO:0000256" key="7">
    <source>
        <dbReference type="ARBA" id="ARBA00023242"/>
    </source>
</evidence>
<evidence type="ECO:0000313" key="12">
    <source>
        <dbReference type="Proteomes" id="UP000652761"/>
    </source>
</evidence>
<proteinExistence type="inferred from homology"/>
<accession>A0A843TXM2</accession>
<keyword evidence="5 9" id="KW-1133">Transmembrane helix</keyword>
<comment type="subcellular location">
    <subcellularLocation>
        <location evidence="1">Nucleus inner membrane</location>
        <topology evidence="1">Multi-pass membrane protein</topology>
        <orientation evidence="1">Nucleoplasmic side</orientation>
    </subcellularLocation>
</comment>
<evidence type="ECO:0000256" key="4">
    <source>
        <dbReference type="ARBA" id="ARBA00022729"/>
    </source>
</evidence>
<keyword evidence="6 9" id="KW-0472">Membrane</keyword>
<dbReference type="Proteomes" id="UP000652761">
    <property type="component" value="Unassembled WGS sequence"/>
</dbReference>
<dbReference type="Pfam" id="PF10225">
    <property type="entry name" value="NEMP"/>
    <property type="match status" value="1"/>
</dbReference>
<evidence type="ECO:0000256" key="8">
    <source>
        <dbReference type="SAM" id="MobiDB-lite"/>
    </source>
</evidence>
<dbReference type="GO" id="GO:0005637">
    <property type="term" value="C:nuclear inner membrane"/>
    <property type="evidence" value="ECO:0007669"/>
    <property type="project" value="UniProtKB-SubCell"/>
</dbReference>
<reference evidence="11" key="1">
    <citation type="submission" date="2017-07" db="EMBL/GenBank/DDBJ databases">
        <title>Taro Niue Genome Assembly and Annotation.</title>
        <authorList>
            <person name="Atibalentja N."/>
            <person name="Keating K."/>
            <person name="Fields C.J."/>
        </authorList>
    </citation>
    <scope>NUCLEOTIDE SEQUENCE</scope>
    <source>
        <strain evidence="11">Niue_2</strain>
        <tissue evidence="11">Leaf</tissue>
    </source>
</reference>
<evidence type="ECO:0000256" key="9">
    <source>
        <dbReference type="SAM" id="Phobius"/>
    </source>
</evidence>
<keyword evidence="7" id="KW-0539">Nucleus</keyword>
<keyword evidence="4 10" id="KW-0732">Signal</keyword>
<name>A0A843TXM2_COLES</name>
<evidence type="ECO:0000256" key="6">
    <source>
        <dbReference type="ARBA" id="ARBA00023136"/>
    </source>
</evidence>
<dbReference type="InterPro" id="IPR019358">
    <property type="entry name" value="NEMP_fam"/>
</dbReference>
<dbReference type="PANTHER" id="PTHR31587:SF3">
    <property type="entry name" value="EXPRESSED PROTEIN"/>
    <property type="match status" value="1"/>
</dbReference>
<keyword evidence="12" id="KW-1185">Reference proteome</keyword>
<dbReference type="AlphaFoldDB" id="A0A843TXM2"/>
<feature type="compositionally biased region" description="Polar residues" evidence="8">
    <location>
        <begin position="169"/>
        <end position="185"/>
    </location>
</feature>
<feature type="signal peptide" evidence="10">
    <location>
        <begin position="1"/>
        <end position="18"/>
    </location>
</feature>
<comment type="caution">
    <text evidence="11">The sequence shown here is derived from an EMBL/GenBank/DDBJ whole genome shotgun (WGS) entry which is preliminary data.</text>
</comment>
<feature type="transmembrane region" description="Helical" evidence="9">
    <location>
        <begin position="79"/>
        <end position="103"/>
    </location>
</feature>
<feature type="chain" id="PRO_5032462391" evidence="10">
    <location>
        <begin position="19"/>
        <end position="303"/>
    </location>
</feature>
<feature type="compositionally biased region" description="Acidic residues" evidence="8">
    <location>
        <begin position="282"/>
        <end position="292"/>
    </location>
</feature>
<feature type="region of interest" description="Disordered" evidence="8">
    <location>
        <begin position="263"/>
        <end position="303"/>
    </location>
</feature>
<evidence type="ECO:0000256" key="3">
    <source>
        <dbReference type="ARBA" id="ARBA00022692"/>
    </source>
</evidence>
<organism evidence="11 12">
    <name type="scientific">Colocasia esculenta</name>
    <name type="common">Wild taro</name>
    <name type="synonym">Arum esculentum</name>
    <dbReference type="NCBI Taxonomy" id="4460"/>
    <lineage>
        <taxon>Eukaryota</taxon>
        <taxon>Viridiplantae</taxon>
        <taxon>Streptophyta</taxon>
        <taxon>Embryophyta</taxon>
        <taxon>Tracheophyta</taxon>
        <taxon>Spermatophyta</taxon>
        <taxon>Magnoliopsida</taxon>
        <taxon>Liliopsida</taxon>
        <taxon>Araceae</taxon>
        <taxon>Aroideae</taxon>
        <taxon>Colocasieae</taxon>
        <taxon>Colocasia</taxon>
    </lineage>
</organism>
<protein>
    <submittedName>
        <fullName evidence="11">Uncharacterized protein</fullName>
    </submittedName>
</protein>
<evidence type="ECO:0000313" key="11">
    <source>
        <dbReference type="EMBL" id="MQL74607.1"/>
    </source>
</evidence>
<evidence type="ECO:0000256" key="5">
    <source>
        <dbReference type="ARBA" id="ARBA00022989"/>
    </source>
</evidence>
<dbReference type="OrthoDB" id="772609at2759"/>
<evidence type="ECO:0000256" key="1">
    <source>
        <dbReference type="ARBA" id="ARBA00004575"/>
    </source>
</evidence>
<feature type="region of interest" description="Disordered" evidence="8">
    <location>
        <begin position="168"/>
        <end position="192"/>
    </location>
</feature>
<evidence type="ECO:0000256" key="2">
    <source>
        <dbReference type="ARBA" id="ARBA00005748"/>
    </source>
</evidence>
<keyword evidence="3 9" id="KW-0812">Transmembrane</keyword>
<dbReference type="EMBL" id="NMUH01000216">
    <property type="protein sequence ID" value="MQL74607.1"/>
    <property type="molecule type" value="Genomic_DNA"/>
</dbReference>
<comment type="similarity">
    <text evidence="2">Belongs to the NEMP family.</text>
</comment>
<gene>
    <name evidence="11" type="ORF">Taro_006991</name>
</gene>